<dbReference type="CDD" id="cd14797">
    <property type="entry name" value="DUF302"/>
    <property type="match status" value="1"/>
</dbReference>
<dbReference type="InterPro" id="IPR005180">
    <property type="entry name" value="DUF302"/>
</dbReference>
<organism evidence="2 3">
    <name type="scientific">Dyella halodurans</name>
    <dbReference type="NCBI Taxonomy" id="1920171"/>
    <lineage>
        <taxon>Bacteria</taxon>
        <taxon>Pseudomonadati</taxon>
        <taxon>Pseudomonadota</taxon>
        <taxon>Gammaproteobacteria</taxon>
        <taxon>Lysobacterales</taxon>
        <taxon>Rhodanobacteraceae</taxon>
        <taxon>Dyella</taxon>
    </lineage>
</organism>
<reference evidence="3" key="1">
    <citation type="journal article" date="2019" name="Int. J. Syst. Evol. Microbiol.">
        <title>The Global Catalogue of Microorganisms (GCM) 10K type strain sequencing project: providing services to taxonomists for standard genome sequencing and annotation.</title>
        <authorList>
            <consortium name="The Broad Institute Genomics Platform"/>
            <consortium name="The Broad Institute Genome Sequencing Center for Infectious Disease"/>
            <person name="Wu L."/>
            <person name="Ma J."/>
        </authorList>
    </citation>
    <scope>NUCLEOTIDE SEQUENCE [LARGE SCALE GENOMIC DNA]</scope>
    <source>
        <strain evidence="3">CCM 4481</strain>
    </source>
</reference>
<dbReference type="Pfam" id="PF03625">
    <property type="entry name" value="DUF302"/>
    <property type="match status" value="1"/>
</dbReference>
<dbReference type="PANTHER" id="PTHR38342:SF2">
    <property type="entry name" value="INNER MEMBRANE OR EXPORTED"/>
    <property type="match status" value="1"/>
</dbReference>
<evidence type="ECO:0000259" key="1">
    <source>
        <dbReference type="Pfam" id="PF03625"/>
    </source>
</evidence>
<evidence type="ECO:0000313" key="3">
    <source>
        <dbReference type="Proteomes" id="UP001595961"/>
    </source>
</evidence>
<dbReference type="SUPFAM" id="SSF103247">
    <property type="entry name" value="TT1751-like"/>
    <property type="match status" value="1"/>
</dbReference>
<accession>A0ABV9C735</accession>
<protein>
    <submittedName>
        <fullName evidence="2">DUF302 domain-containing protein</fullName>
    </submittedName>
</protein>
<dbReference type="EMBL" id="JBHSGA010000020">
    <property type="protein sequence ID" value="MFC4528667.1"/>
    <property type="molecule type" value="Genomic_DNA"/>
</dbReference>
<gene>
    <name evidence="2" type="ORF">ACFO5W_18630</name>
</gene>
<evidence type="ECO:0000313" key="2">
    <source>
        <dbReference type="EMBL" id="MFC4528667.1"/>
    </source>
</evidence>
<dbReference type="PANTHER" id="PTHR38342">
    <property type="entry name" value="SLR5037 PROTEIN"/>
    <property type="match status" value="1"/>
</dbReference>
<keyword evidence="3" id="KW-1185">Reference proteome</keyword>
<proteinExistence type="predicted"/>
<dbReference type="RefSeq" id="WP_266147984.1">
    <property type="nucleotide sequence ID" value="NZ_CP064028.1"/>
</dbReference>
<comment type="caution">
    <text evidence="2">The sequence shown here is derived from an EMBL/GenBank/DDBJ whole genome shotgun (WGS) entry which is preliminary data.</text>
</comment>
<sequence>MSTAHDDQGIVRLRSEHDVPQTMEKLEQLLQAHGVMIFARIDFSGDAVRAGLELRPEQMLIFGNPKAGTPLMQAEPVVGLDLPLKALVWEDEHGTTWIGYNTPNYITQRHGLPAAIGGNLAGAIGLLEQAAH</sequence>
<feature type="domain" description="DUF302" evidence="1">
    <location>
        <begin position="41"/>
        <end position="103"/>
    </location>
</feature>
<dbReference type="Gene3D" id="3.30.310.70">
    <property type="entry name" value="TT1751-like domain"/>
    <property type="match status" value="1"/>
</dbReference>
<dbReference type="InterPro" id="IPR035923">
    <property type="entry name" value="TT1751-like_sf"/>
</dbReference>
<dbReference type="Proteomes" id="UP001595961">
    <property type="component" value="Unassembled WGS sequence"/>
</dbReference>
<name>A0ABV9C735_9GAMM</name>